<feature type="region of interest" description="Disordered" evidence="10">
    <location>
        <begin position="1447"/>
        <end position="1480"/>
    </location>
</feature>
<dbReference type="InterPro" id="IPR013155">
    <property type="entry name" value="M/V/L/I-tRNA-synth_anticd-bd"/>
</dbReference>
<dbReference type="InterPro" id="IPR002301">
    <property type="entry name" value="Ile-tRNA-ligase"/>
</dbReference>
<dbReference type="InterPro" id="IPR009080">
    <property type="entry name" value="tRNAsynth_Ia_anticodon-bd"/>
</dbReference>
<protein>
    <recommendedName>
        <fullName evidence="2">isoleucine--tRNA ligase</fullName>
        <ecNumber evidence="2">6.1.1.5</ecNumber>
    </recommendedName>
    <alternativeName>
        <fullName evidence="8">Isoleucyl-tRNA synthetase</fullName>
    </alternativeName>
</protein>
<comment type="catalytic activity">
    <reaction evidence="9">
        <text>tRNA(Ile) + L-isoleucine + ATP = L-isoleucyl-tRNA(Ile) + AMP + diphosphate</text>
        <dbReference type="Rhea" id="RHEA:11060"/>
        <dbReference type="Rhea" id="RHEA-COMP:9666"/>
        <dbReference type="Rhea" id="RHEA-COMP:9695"/>
        <dbReference type="ChEBI" id="CHEBI:30616"/>
        <dbReference type="ChEBI" id="CHEBI:33019"/>
        <dbReference type="ChEBI" id="CHEBI:58045"/>
        <dbReference type="ChEBI" id="CHEBI:78442"/>
        <dbReference type="ChEBI" id="CHEBI:78528"/>
        <dbReference type="ChEBI" id="CHEBI:456215"/>
        <dbReference type="EC" id="6.1.1.5"/>
    </reaction>
</comment>
<evidence type="ECO:0000256" key="7">
    <source>
        <dbReference type="ARBA" id="ARBA00023146"/>
    </source>
</evidence>
<dbReference type="Gene3D" id="1.10.730.10">
    <property type="entry name" value="Isoleucyl-tRNA Synthetase, Domain 1"/>
    <property type="match status" value="1"/>
</dbReference>
<feature type="compositionally biased region" description="Low complexity" evidence="10">
    <location>
        <begin position="1457"/>
        <end position="1473"/>
    </location>
</feature>
<dbReference type="SUPFAM" id="SSF50677">
    <property type="entry name" value="ValRS/IleRS/LeuRS editing domain"/>
    <property type="match status" value="1"/>
</dbReference>
<dbReference type="InterPro" id="IPR014729">
    <property type="entry name" value="Rossmann-like_a/b/a_fold"/>
</dbReference>
<dbReference type="CDD" id="cd00818">
    <property type="entry name" value="IleRS_core"/>
    <property type="match status" value="1"/>
</dbReference>
<dbReference type="SUPFAM" id="SSF47323">
    <property type="entry name" value="Anticodon-binding domain of a subclass of class I aminoacyl-tRNA synthetases"/>
    <property type="match status" value="1"/>
</dbReference>
<dbReference type="InterPro" id="IPR029058">
    <property type="entry name" value="AB_hydrolase_fold"/>
</dbReference>
<dbReference type="GO" id="GO:0006428">
    <property type="term" value="P:isoleucyl-tRNA aminoacylation"/>
    <property type="evidence" value="ECO:0007669"/>
    <property type="project" value="InterPro"/>
</dbReference>
<dbReference type="Gene3D" id="3.40.50.620">
    <property type="entry name" value="HUPs"/>
    <property type="match status" value="2"/>
</dbReference>
<dbReference type="PRINTS" id="PR00984">
    <property type="entry name" value="TRNASYNTHILE"/>
</dbReference>
<dbReference type="CDD" id="cd07961">
    <property type="entry name" value="Anticodon_Ia_Ile_ABEc"/>
    <property type="match status" value="1"/>
</dbReference>
<gene>
    <name evidence="14" type="ORF">DYB32_001410</name>
</gene>
<dbReference type="PANTHER" id="PTHR42780">
    <property type="entry name" value="SOLEUCYL-TRNA SYNTHETASE"/>
    <property type="match status" value="1"/>
</dbReference>
<evidence type="ECO:0000256" key="3">
    <source>
        <dbReference type="ARBA" id="ARBA00022598"/>
    </source>
</evidence>
<evidence type="ECO:0000256" key="10">
    <source>
        <dbReference type="SAM" id="MobiDB-lite"/>
    </source>
</evidence>
<dbReference type="Pfam" id="PF19302">
    <property type="entry name" value="DUF5915"/>
    <property type="match status" value="1"/>
</dbReference>
<dbReference type="NCBIfam" id="TIGR00392">
    <property type="entry name" value="ileS"/>
    <property type="match status" value="1"/>
</dbReference>
<dbReference type="VEuPathDB" id="FungiDB:H310_13321"/>
<dbReference type="HAMAP" id="MF_02003">
    <property type="entry name" value="Ile_tRNA_synth_type2"/>
    <property type="match status" value="1"/>
</dbReference>
<dbReference type="GO" id="GO:0002161">
    <property type="term" value="F:aminoacyl-tRNA deacylase activity"/>
    <property type="evidence" value="ECO:0007669"/>
    <property type="project" value="InterPro"/>
</dbReference>
<dbReference type="Gene3D" id="3.40.50.1820">
    <property type="entry name" value="alpha/beta hydrolase"/>
    <property type="match status" value="1"/>
</dbReference>
<evidence type="ECO:0000259" key="11">
    <source>
        <dbReference type="Pfam" id="PF00133"/>
    </source>
</evidence>
<evidence type="ECO:0000256" key="2">
    <source>
        <dbReference type="ARBA" id="ARBA00013165"/>
    </source>
</evidence>
<comment type="caution">
    <text evidence="14">The sequence shown here is derived from an EMBL/GenBank/DDBJ whole genome shotgun (WGS) entry which is preliminary data.</text>
</comment>
<dbReference type="InterPro" id="IPR002300">
    <property type="entry name" value="aa-tRNA-synth_Ia"/>
</dbReference>
<dbReference type="GO" id="GO:0005524">
    <property type="term" value="F:ATP binding"/>
    <property type="evidence" value="ECO:0007669"/>
    <property type="project" value="UniProtKB-KW"/>
</dbReference>
<keyword evidence="6" id="KW-0648">Protein biosynthesis</keyword>
<dbReference type="Proteomes" id="UP000285060">
    <property type="component" value="Unassembled WGS sequence"/>
</dbReference>
<sequence length="2153" mass="240167">MLGKRHTLNLGGGSSMTKKPSSSPHANVRLPERLSFPDEEVKTLELWQELDAFHTSLRLSKDRKPFTFYDGPPFATGLPHHGHILAGTIKDIVTRFAHQTGHYVERRFGWDCHGLPVEFEINKKLNIHTKEEVLAMGIDKYNNECRGIVQRYTKEWETTVARLGRWIDCKNDYKTMEPWYMESVWHVFATLFQKDLVYRGFKILPYSTACNTSLSNFEANQDYRDTPDPSVVVSFPIIGDEATHLLAWTTTPWTLPSNLALCVNPDLDYIKVKDLKSDKFYILAEARLVQVYPKLEKKGYVAGSEFEKVGASFKGVDLVGKKYVPLFDTFADWPNAFQVLADKYVSADGGTGIVHQAPTYGEDDYRVCLKNSIVTKTALPDPLDDNGKFTKQVPLVAGLHVKEADDVLCKDLKARDRLVSKSTFVHSYPFCYRSGTPLIYRAVPGWFVNVEKIKDKIIANNQKTYWVPAFVKEKRFHNWLVDGKDWNISRGRFWGTPLPLWVSDDYEEVVCVGSIDELKALSGVTTITDLHREFMDEITIPSKTGRGVLRRVPEVFDCWFESGSMPYAQQHYPFENKEKFHSGFPADFIAEGLDQTRGWFYTLMVIGTALFDQPPFKNLIVNGLVLAEDGRKMSKSLKNYPDPADIFAKYGADALRLYLINSPVVRAEPLKFQEAGVMGIIRDLFLPWYNSARFFVQNVERLEDVTGSTFVPSTTVDYTNVMDAWIIAALHSLIKFVRAEMAAYRLYTVVPRLVDFIDQLTKWYVRLNRNRLKGSDGAEAAHVALSALFEVLYTLCKLMAPFTPFLTEYMYQFLKLYHPKSQTIATPGSPEDSDGLAKSIHFLMIPDADETRLNEMAESRMANLQSVIEMGRVVRERRNISLKNPVKRVVVVCSDAAVLSELKDVSSYIHDELNMRDLEFAADEKAWCTLKVEVNSKVLGKRLGKGLAPVKKQVEALTHEQALHYQTHQTITLHDNVVLSGDDLIVKRDFKGDKSIYEADVSPDGRLMVVIDVREDNDLRNQGFAREFVNRVQKLRKKAGLIVGDKVHIYFQEGESNDGPITEAIKQFVGIVAGTLGTTPSPLSLKPQGSVTIISEMSEFAGSSVEIFVARPAVLFADLTENNDLALQHAHAFVATMEYSKVRDTVTTDAEGAITVAIQNEVVQLVNNKDLFLEPKDKVAHTPSLKATPGSLAVCSSFASHPSRRSDRMTPLKHITRDDLPTVNLDQVRQVRTWEYVCTAFTAPRDQADMMSLDILDTIFVNGGEITAWYFTTKDGFVARKMPKNTTPHAIFQTFTRISLAYEKNHAQYVASFRIALGAQRIACMDTQLTRAMDFMTSNVISYVRSIVRSADRCRNRQVEKARKCKVIRCVVHYVVDDYGTLFLVRTEEFETTPLHVAKARKDTTQGSVGLQSTIGPTATSQRMLARAKLEELTAPDDRAVEAIMAQHTKSKPNPRGLSSLLPPSTIPPSTTSSGGGPSKMERRALSAAYLGSSQKAGCCGDYCSTVIDPSGHEKEHRQSILGFPQGSETLSSKAQKYEHRLGSPVKHNDDNNNPLSGKHADKPVAAKPTHRIPFKCIAQTRAEKDLVALFVRRYISGETCDYLAQEYFGDGEVLGESFPGYYYQDCDVCANCFAFYTLIDKARARALKKLEAKKATKGKHGAKEIALDGVVADGASTTKKGPAPLNGDDPGNLLPWEVAWKRAQAVLSTITKVDVAELRSFLHPPPAVAMVTNASCRENTDAAVHTQWNKAKKELSQVDNILSLLTQVDLHALSSWQIDKARTYMTNDLYKSDVIRPIWTCAAKFCDWSLPTSVNAIPDQNSYRTRAVVDAYSLKVQEAATEPTTFPDRTRAALSTDPDLPKTHYPNVVKAVVQAKQMARLCGPKQGHAYGGSLLQHTFCCKDGVTSIPYEVVGMVDSAMTKANLIVCHDFFDTLDATKVFCRSVIKNHPGCQILLFNSPGQAGTQYPVDGPLLNNLFASQCVYELLVHLHASSQFLTSVPFHLVGFGNGGNLATCLAIQYAQTWPALASIVVVNSFAKIDSQLAGVLHGAVNLFSCFPPNRPDLPLTYWSKFLFSDAYLTRVDPNMALSIYTAVTNAISLEGRIRICQGALHHVDLASQLRGIAVPLVVVQSVDNALVAPTNVDPFLEGWT</sequence>
<dbReference type="InterPro" id="IPR023586">
    <property type="entry name" value="Ile-tRNA-ligase_type2"/>
</dbReference>
<keyword evidence="5" id="KW-0067">ATP-binding</keyword>
<dbReference type="FunFam" id="1.10.730.10:FF:000004">
    <property type="entry name" value="Isoleucyl-tRNA synthetase, cytoplasmic"/>
    <property type="match status" value="1"/>
</dbReference>
<evidence type="ECO:0000259" key="12">
    <source>
        <dbReference type="Pfam" id="PF08264"/>
    </source>
</evidence>
<dbReference type="GO" id="GO:0000049">
    <property type="term" value="F:tRNA binding"/>
    <property type="evidence" value="ECO:0007669"/>
    <property type="project" value="InterPro"/>
</dbReference>
<keyword evidence="15" id="KW-1185">Reference proteome</keyword>
<feature type="region of interest" description="Disordered" evidence="10">
    <location>
        <begin position="1"/>
        <end position="28"/>
    </location>
</feature>
<dbReference type="VEuPathDB" id="FungiDB:H310_13320"/>
<proteinExistence type="inferred from homology"/>
<dbReference type="EMBL" id="QUSY01000059">
    <property type="protein sequence ID" value="RHY33787.1"/>
    <property type="molecule type" value="Genomic_DNA"/>
</dbReference>
<dbReference type="Pfam" id="PF08264">
    <property type="entry name" value="Anticodon_1"/>
    <property type="match status" value="1"/>
</dbReference>
<evidence type="ECO:0000256" key="9">
    <source>
        <dbReference type="ARBA" id="ARBA00048359"/>
    </source>
</evidence>
<keyword evidence="4" id="KW-0547">Nucleotide-binding</keyword>
<dbReference type="Pfam" id="PF12777">
    <property type="entry name" value="MT"/>
    <property type="match status" value="1"/>
</dbReference>
<keyword evidence="3" id="KW-0436">Ligase</keyword>
<dbReference type="FunFam" id="3.40.50.620:FF:000414">
    <property type="entry name" value="Isoleucine--tRNA ligase, cytoplasmic-like"/>
    <property type="match status" value="1"/>
</dbReference>
<keyword evidence="7" id="KW-0030">Aminoacyl-tRNA synthetase</keyword>
<feature type="region of interest" description="Disordered" evidence="10">
    <location>
        <begin position="1543"/>
        <end position="1565"/>
    </location>
</feature>
<dbReference type="EC" id="6.1.1.5" evidence="2"/>
<comment type="similarity">
    <text evidence="1">Belongs to the class-I aminoacyl-tRNA synthetase family.</text>
</comment>
<dbReference type="InterPro" id="IPR033709">
    <property type="entry name" value="Anticodon_Ile_ABEc"/>
</dbReference>
<evidence type="ECO:0000256" key="4">
    <source>
        <dbReference type="ARBA" id="ARBA00022741"/>
    </source>
</evidence>
<dbReference type="InterPro" id="IPR009008">
    <property type="entry name" value="Val/Leu/Ile-tRNA-synth_edit"/>
</dbReference>
<dbReference type="FunFam" id="3.40.50.620:FF:000133">
    <property type="entry name" value="Isoleucyl-tRNA synthetase, cytoplasmic"/>
    <property type="match status" value="1"/>
</dbReference>
<evidence type="ECO:0000256" key="5">
    <source>
        <dbReference type="ARBA" id="ARBA00022840"/>
    </source>
</evidence>
<evidence type="ECO:0000259" key="13">
    <source>
        <dbReference type="Pfam" id="PF12777"/>
    </source>
</evidence>
<dbReference type="SUPFAM" id="SSF52374">
    <property type="entry name" value="Nucleotidylyl transferase"/>
    <property type="match status" value="1"/>
</dbReference>
<dbReference type="SUPFAM" id="SSF53474">
    <property type="entry name" value="alpha/beta-Hydrolases"/>
    <property type="match status" value="1"/>
</dbReference>
<evidence type="ECO:0000313" key="14">
    <source>
        <dbReference type="EMBL" id="RHY33787.1"/>
    </source>
</evidence>
<dbReference type="InterPro" id="IPR024743">
    <property type="entry name" value="Dynein_HC_stalk"/>
</dbReference>
<name>A0A3R6Z9E6_9STRA</name>
<accession>A0A3R6Z9E6</accession>
<reference evidence="14 15" key="1">
    <citation type="submission" date="2018-08" db="EMBL/GenBank/DDBJ databases">
        <title>Aphanomyces genome sequencing and annotation.</title>
        <authorList>
            <person name="Minardi D."/>
            <person name="Oidtmann B."/>
            <person name="Van Der Giezen M."/>
            <person name="Studholme D.J."/>
        </authorList>
    </citation>
    <scope>NUCLEOTIDE SEQUENCE [LARGE SCALE GENOMIC DNA]</scope>
    <source>
        <strain evidence="14 15">NJM0002</strain>
    </source>
</reference>
<organism evidence="14 15">
    <name type="scientific">Aphanomyces invadans</name>
    <dbReference type="NCBI Taxonomy" id="157072"/>
    <lineage>
        <taxon>Eukaryota</taxon>
        <taxon>Sar</taxon>
        <taxon>Stramenopiles</taxon>
        <taxon>Oomycota</taxon>
        <taxon>Saprolegniomycetes</taxon>
        <taxon>Saprolegniales</taxon>
        <taxon>Verrucalvaceae</taxon>
        <taxon>Aphanomyces</taxon>
    </lineage>
</organism>
<feature type="domain" description="Dynein heavy chain coiled coil stalk" evidence="13">
    <location>
        <begin position="1698"/>
        <end position="1811"/>
    </location>
</feature>
<evidence type="ECO:0000256" key="1">
    <source>
        <dbReference type="ARBA" id="ARBA00005594"/>
    </source>
</evidence>
<evidence type="ECO:0000256" key="8">
    <source>
        <dbReference type="ARBA" id="ARBA00032665"/>
    </source>
</evidence>
<dbReference type="Gene3D" id="1.20.920.20">
    <property type="match status" value="1"/>
</dbReference>
<evidence type="ECO:0000256" key="6">
    <source>
        <dbReference type="ARBA" id="ARBA00022917"/>
    </source>
</evidence>
<evidence type="ECO:0000313" key="15">
    <source>
        <dbReference type="Proteomes" id="UP000285060"/>
    </source>
</evidence>
<feature type="domain" description="Methionyl/Valyl/Leucyl/Isoleucyl-tRNA synthetase anticodon-binding" evidence="12">
    <location>
        <begin position="723"/>
        <end position="887"/>
    </location>
</feature>
<dbReference type="Pfam" id="PF00133">
    <property type="entry name" value="tRNA-synt_1"/>
    <property type="match status" value="1"/>
</dbReference>
<feature type="compositionally biased region" description="Polar residues" evidence="10">
    <location>
        <begin position="15"/>
        <end position="25"/>
    </location>
</feature>
<feature type="domain" description="Aminoacyl-tRNA synthetase class Ia" evidence="11">
    <location>
        <begin position="43"/>
        <end position="669"/>
    </location>
</feature>
<dbReference type="PANTHER" id="PTHR42780:SF1">
    <property type="entry name" value="ISOLEUCINE--TRNA LIGASE, CYTOPLASMIC"/>
    <property type="match status" value="1"/>
</dbReference>
<dbReference type="GO" id="GO:0004822">
    <property type="term" value="F:isoleucine-tRNA ligase activity"/>
    <property type="evidence" value="ECO:0007669"/>
    <property type="project" value="UniProtKB-EC"/>
</dbReference>